<dbReference type="GO" id="GO:0016020">
    <property type="term" value="C:membrane"/>
    <property type="evidence" value="ECO:0007669"/>
    <property type="project" value="TreeGrafter"/>
</dbReference>
<dbReference type="InterPro" id="IPR011330">
    <property type="entry name" value="Glyco_hydro/deAcase_b/a-brl"/>
</dbReference>
<evidence type="ECO:0000313" key="3">
    <source>
        <dbReference type="Proteomes" id="UP000295788"/>
    </source>
</evidence>
<comment type="caution">
    <text evidence="2">The sequence shown here is derived from an EMBL/GenBank/DDBJ whole genome shotgun (WGS) entry which is preliminary data.</text>
</comment>
<dbReference type="OrthoDB" id="9812065at2"/>
<reference evidence="2 3" key="1">
    <citation type="submission" date="2019-03" db="EMBL/GenBank/DDBJ databases">
        <title>Genomic Encyclopedia of Type Strains, Phase IV (KMG-IV): sequencing the most valuable type-strain genomes for metagenomic binning, comparative biology and taxonomic classification.</title>
        <authorList>
            <person name="Goeker M."/>
        </authorList>
    </citation>
    <scope>NUCLEOTIDE SEQUENCE [LARGE SCALE GENOMIC DNA]</scope>
    <source>
        <strain evidence="2 3">DSM 23802</strain>
    </source>
</reference>
<dbReference type="Proteomes" id="UP000295788">
    <property type="component" value="Unassembled WGS sequence"/>
</dbReference>
<dbReference type="AlphaFoldDB" id="A0A4R3KI38"/>
<dbReference type="PANTHER" id="PTHR10587">
    <property type="entry name" value="GLYCOSYL TRANSFERASE-RELATED"/>
    <property type="match status" value="1"/>
</dbReference>
<dbReference type="GO" id="GO:0005975">
    <property type="term" value="P:carbohydrate metabolic process"/>
    <property type="evidence" value="ECO:0007669"/>
    <property type="project" value="InterPro"/>
</dbReference>
<evidence type="ECO:0000259" key="1">
    <source>
        <dbReference type="PROSITE" id="PS51677"/>
    </source>
</evidence>
<dbReference type="EMBL" id="SMAB01000007">
    <property type="protein sequence ID" value="TCS82991.1"/>
    <property type="molecule type" value="Genomic_DNA"/>
</dbReference>
<accession>A0A4R3KI38</accession>
<gene>
    <name evidence="2" type="ORF">EDD72_10774</name>
</gene>
<keyword evidence="3" id="KW-1185">Reference proteome</keyword>
<dbReference type="RefSeq" id="WP_132768395.1">
    <property type="nucleotide sequence ID" value="NZ_SMAB01000007.1"/>
</dbReference>
<sequence length="266" mass="30740">MVFIVSGIANSYFVAEYLDQVKNQVVWNSKTDLVNFVHTYAQKNNQLPIEPKIDPVWKLIPGYNGLIVDEETTIKSAIEGNVKSLNDLHFIWKEIEPKTKINELKPYPIYRGNPQKSMVSLMINVAWGTEHLDSILKTLEKDKVRATFFFDGSWVKKNPEMARRIVSEGHEVGNHAYSHPLMSRLTNEKIKEELQKTEKIIYQTTKHKSTYFAPPSGDYDQRVVDIAANLHLRTVLWTIDTIDWQKSSPDAIIERIIPKIDKVTWC</sequence>
<dbReference type="PROSITE" id="PS51677">
    <property type="entry name" value="NODB"/>
    <property type="match status" value="1"/>
</dbReference>
<dbReference type="Gene3D" id="3.20.20.370">
    <property type="entry name" value="Glycoside hydrolase/deacetylase"/>
    <property type="match status" value="1"/>
</dbReference>
<dbReference type="PANTHER" id="PTHR10587:SF80">
    <property type="entry name" value="CHITOOLIGOSACCHARIDE DEACETYLASE"/>
    <property type="match status" value="1"/>
</dbReference>
<protein>
    <submittedName>
        <fullName evidence="2">Putative sporulation protein (Polysaccharide deacetylase family)</fullName>
    </submittedName>
</protein>
<name>A0A4R3KI38_9BACI</name>
<feature type="domain" description="NodB homology" evidence="1">
    <location>
        <begin position="117"/>
        <end position="266"/>
    </location>
</feature>
<organism evidence="2 3">
    <name type="scientific">Tepidibacillus fermentans</name>
    <dbReference type="NCBI Taxonomy" id="1281767"/>
    <lineage>
        <taxon>Bacteria</taxon>
        <taxon>Bacillati</taxon>
        <taxon>Bacillota</taxon>
        <taxon>Bacilli</taxon>
        <taxon>Bacillales</taxon>
        <taxon>Bacillaceae</taxon>
        <taxon>Tepidibacillus</taxon>
    </lineage>
</organism>
<dbReference type="SUPFAM" id="SSF88713">
    <property type="entry name" value="Glycoside hydrolase/deacetylase"/>
    <property type="match status" value="1"/>
</dbReference>
<dbReference type="InterPro" id="IPR050248">
    <property type="entry name" value="Polysacc_deacetylase_ArnD"/>
</dbReference>
<dbReference type="Pfam" id="PF01522">
    <property type="entry name" value="Polysacc_deac_1"/>
    <property type="match status" value="1"/>
</dbReference>
<evidence type="ECO:0000313" key="2">
    <source>
        <dbReference type="EMBL" id="TCS82991.1"/>
    </source>
</evidence>
<dbReference type="InterPro" id="IPR002509">
    <property type="entry name" value="NODB_dom"/>
</dbReference>
<proteinExistence type="predicted"/>
<dbReference type="GO" id="GO:0016810">
    <property type="term" value="F:hydrolase activity, acting on carbon-nitrogen (but not peptide) bonds"/>
    <property type="evidence" value="ECO:0007669"/>
    <property type="project" value="InterPro"/>
</dbReference>